<evidence type="ECO:0000313" key="1">
    <source>
        <dbReference type="EMBL" id="KAI9919272.1"/>
    </source>
</evidence>
<reference evidence="1 2" key="1">
    <citation type="journal article" date="2022" name="bioRxiv">
        <title>The genome of the oomycete Peronosclerospora sorghi, a cosmopolitan pathogen of maize and sorghum, is inflated with dispersed pseudogenes.</title>
        <authorList>
            <person name="Fletcher K."/>
            <person name="Martin F."/>
            <person name="Isakeit T."/>
            <person name="Cavanaugh K."/>
            <person name="Magill C."/>
            <person name="Michelmore R."/>
        </authorList>
    </citation>
    <scope>NUCLEOTIDE SEQUENCE [LARGE SCALE GENOMIC DNA]</scope>
    <source>
        <strain evidence="1">P6</strain>
    </source>
</reference>
<gene>
    <name evidence="1" type="ORF">PsorP6_017751</name>
</gene>
<sequence>MKKPAFFATLALLAAAKSHARSITTADETSAPAGAHVDDGAIGGGNGTRRVPTDDKKGENLNDERMIKLPPVESDLIARAGPSEAQKKIKKPPPEDLDLSLRVGASAAQKRKWLQEELQKNQKKPRFQSQTLQSAVNDEDLKKAIAKLKEKKKWYETVAGTLHPLAKNILSKLSFSGGLKGLIHDLGINTQTVFDKATFLFSAHDLTFEDSYYRALGSEVLQRLNPGVYRKYKKNGVTIKKKASDTLVDPKAKLMAMDSVSYEQFMIRSWLLKYFLDDSTINEMMEGSEYFKVNYHDYYLYEYFLSHDNLPDT</sequence>
<organism evidence="1 2">
    <name type="scientific">Peronosclerospora sorghi</name>
    <dbReference type="NCBI Taxonomy" id="230839"/>
    <lineage>
        <taxon>Eukaryota</taxon>
        <taxon>Sar</taxon>
        <taxon>Stramenopiles</taxon>
        <taxon>Oomycota</taxon>
        <taxon>Peronosporomycetes</taxon>
        <taxon>Peronosporales</taxon>
        <taxon>Peronosporaceae</taxon>
        <taxon>Peronosclerospora</taxon>
    </lineage>
</organism>
<name>A0ACC0WLK7_9STRA</name>
<protein>
    <submittedName>
        <fullName evidence="1">Uncharacterized protein</fullName>
    </submittedName>
</protein>
<proteinExistence type="predicted"/>
<comment type="caution">
    <text evidence="1">The sequence shown here is derived from an EMBL/GenBank/DDBJ whole genome shotgun (WGS) entry which is preliminary data.</text>
</comment>
<evidence type="ECO:0000313" key="2">
    <source>
        <dbReference type="Proteomes" id="UP001163321"/>
    </source>
</evidence>
<accession>A0ACC0WLK7</accession>
<dbReference type="Proteomes" id="UP001163321">
    <property type="component" value="Chromosome 11"/>
</dbReference>
<dbReference type="EMBL" id="CM047590">
    <property type="protein sequence ID" value="KAI9919272.1"/>
    <property type="molecule type" value="Genomic_DNA"/>
</dbReference>
<keyword evidence="2" id="KW-1185">Reference proteome</keyword>